<evidence type="ECO:0000256" key="6">
    <source>
        <dbReference type="ARBA" id="ARBA00093546"/>
    </source>
</evidence>
<comment type="subunit">
    <text evidence="6">Self-assembles to form functional amyloid fibrils called rodlets. Self-assembly into fibrillar rodlets occurs spontaneously at hydrophobic:hydrophilic interfaces and the rodlets further associate laterally to form amphipathic monolayers.</text>
</comment>
<keyword evidence="7 8" id="KW-0732">Signal</keyword>
<evidence type="ECO:0000256" key="4">
    <source>
        <dbReference type="ARBA" id="ARBA00022525"/>
    </source>
</evidence>
<evidence type="ECO:0000313" key="9">
    <source>
        <dbReference type="EMBL" id="KAK7451054.1"/>
    </source>
</evidence>
<evidence type="ECO:0000313" key="10">
    <source>
        <dbReference type="Proteomes" id="UP001498398"/>
    </source>
</evidence>
<evidence type="ECO:0000256" key="7">
    <source>
        <dbReference type="RuleBase" id="RU365009"/>
    </source>
</evidence>
<dbReference type="EMBL" id="JBANRG010000032">
    <property type="protein sequence ID" value="KAK7451054.1"/>
    <property type="molecule type" value="Genomic_DNA"/>
</dbReference>
<keyword evidence="10" id="KW-1185">Reference proteome</keyword>
<organism evidence="9 10">
    <name type="scientific">Marasmiellus scandens</name>
    <dbReference type="NCBI Taxonomy" id="2682957"/>
    <lineage>
        <taxon>Eukaryota</taxon>
        <taxon>Fungi</taxon>
        <taxon>Dikarya</taxon>
        <taxon>Basidiomycota</taxon>
        <taxon>Agaricomycotina</taxon>
        <taxon>Agaricomycetes</taxon>
        <taxon>Agaricomycetidae</taxon>
        <taxon>Agaricales</taxon>
        <taxon>Marasmiineae</taxon>
        <taxon>Omphalotaceae</taxon>
        <taxon>Marasmiellus</taxon>
    </lineage>
</organism>
<keyword evidence="4 7" id="KW-0964">Secreted</keyword>
<proteinExistence type="inferred from homology"/>
<sequence>MYLAIFSALLPLSLALMSSAQGTSTSTPPPAIPASQCTTPPTQCCTTFRRAADQLPILVGIVHVPIEDLVGDIWVGISCAPITSTNTCSTNALCCKNNQFGTVALDCVPVELGQ</sequence>
<dbReference type="Pfam" id="PF01185">
    <property type="entry name" value="Hydrophobin"/>
    <property type="match status" value="1"/>
</dbReference>
<comment type="caution">
    <text evidence="9">The sequence shown here is derived from an EMBL/GenBank/DDBJ whole genome shotgun (WGS) entry which is preliminary data.</text>
</comment>
<feature type="chain" id="PRO_5046147095" description="Hydrophobin" evidence="8">
    <location>
        <begin position="16"/>
        <end position="114"/>
    </location>
</feature>
<comment type="similarity">
    <text evidence="2 7">Belongs to the fungal hydrophobin family.</text>
</comment>
<keyword evidence="3 7" id="KW-0134">Cell wall</keyword>
<comment type="subcellular location">
    <subcellularLocation>
        <location evidence="1 7">Secreted</location>
        <location evidence="1 7">Cell wall</location>
    </subcellularLocation>
</comment>
<evidence type="ECO:0000256" key="2">
    <source>
        <dbReference type="ARBA" id="ARBA00010446"/>
    </source>
</evidence>
<gene>
    <name evidence="9" type="ORF">VKT23_012729</name>
</gene>
<dbReference type="InterPro" id="IPR001338">
    <property type="entry name" value="Class_I_Hydrophobin"/>
</dbReference>
<evidence type="ECO:0000256" key="3">
    <source>
        <dbReference type="ARBA" id="ARBA00022512"/>
    </source>
</evidence>
<protein>
    <recommendedName>
        <fullName evidence="7">Hydrophobin</fullName>
    </recommendedName>
</protein>
<dbReference type="Proteomes" id="UP001498398">
    <property type="component" value="Unassembled WGS sequence"/>
</dbReference>
<feature type="signal peptide" evidence="8">
    <location>
        <begin position="1"/>
        <end position="15"/>
    </location>
</feature>
<dbReference type="CDD" id="cd23507">
    <property type="entry name" value="hydrophobin_I"/>
    <property type="match status" value="1"/>
</dbReference>
<evidence type="ECO:0000256" key="5">
    <source>
        <dbReference type="ARBA" id="ARBA00023157"/>
    </source>
</evidence>
<reference evidence="9 10" key="1">
    <citation type="submission" date="2024-01" db="EMBL/GenBank/DDBJ databases">
        <title>A draft genome for the cacao thread blight pathogen Marasmiellus scandens.</title>
        <authorList>
            <person name="Baruah I.K."/>
            <person name="Leung J."/>
            <person name="Bukari Y."/>
            <person name="Amoako-Attah I."/>
            <person name="Meinhardt L.W."/>
            <person name="Bailey B.A."/>
            <person name="Cohen S.P."/>
        </authorList>
    </citation>
    <scope>NUCLEOTIDE SEQUENCE [LARGE SCALE GENOMIC DNA]</scope>
    <source>
        <strain evidence="9 10">GH-19</strain>
    </source>
</reference>
<evidence type="ECO:0000256" key="1">
    <source>
        <dbReference type="ARBA" id="ARBA00004191"/>
    </source>
</evidence>
<evidence type="ECO:0000256" key="8">
    <source>
        <dbReference type="SAM" id="SignalP"/>
    </source>
</evidence>
<name>A0ABR1J509_9AGAR</name>
<accession>A0ABR1J509</accession>
<dbReference type="SMART" id="SM00075">
    <property type="entry name" value="HYDRO"/>
    <property type="match status" value="1"/>
</dbReference>
<keyword evidence="5 7" id="KW-1015">Disulfide bond</keyword>